<evidence type="ECO:0000259" key="1">
    <source>
        <dbReference type="Pfam" id="PF21743"/>
    </source>
</evidence>
<organism evidence="2 3">
    <name type="scientific">Solanum commersonii</name>
    <name type="common">Commerson's wild potato</name>
    <name type="synonym">Commerson's nightshade</name>
    <dbReference type="NCBI Taxonomy" id="4109"/>
    <lineage>
        <taxon>Eukaryota</taxon>
        <taxon>Viridiplantae</taxon>
        <taxon>Streptophyta</taxon>
        <taxon>Embryophyta</taxon>
        <taxon>Tracheophyta</taxon>
        <taxon>Spermatophyta</taxon>
        <taxon>Magnoliopsida</taxon>
        <taxon>eudicotyledons</taxon>
        <taxon>Gunneridae</taxon>
        <taxon>Pentapetalae</taxon>
        <taxon>asterids</taxon>
        <taxon>lamiids</taxon>
        <taxon>Solanales</taxon>
        <taxon>Solanaceae</taxon>
        <taxon>Solanoideae</taxon>
        <taxon>Solaneae</taxon>
        <taxon>Solanum</taxon>
    </lineage>
</organism>
<dbReference type="Pfam" id="PF21743">
    <property type="entry name" value="PTM_DIR17_Tudor"/>
    <property type="match status" value="1"/>
</dbReference>
<comment type="caution">
    <text evidence="2">The sequence shown here is derived from an EMBL/GenBank/DDBJ whole genome shotgun (WGS) entry which is preliminary data.</text>
</comment>
<dbReference type="Proteomes" id="UP000824120">
    <property type="component" value="Chromosome 7"/>
</dbReference>
<dbReference type="PANTHER" id="PTHR37384:SF4">
    <property type="entry name" value="AT HOOK MOTIF FAMILY PROTEIN"/>
    <property type="match status" value="1"/>
</dbReference>
<name>A0A9J5Y5X5_SOLCO</name>
<protein>
    <recommendedName>
        <fullName evidence="1">PTM/DIR17-like Tudor domain-containing protein</fullName>
    </recommendedName>
</protein>
<dbReference type="InterPro" id="IPR047365">
    <property type="entry name" value="Tudor_AtPTM-like"/>
</dbReference>
<dbReference type="PANTHER" id="PTHR37384">
    <property type="entry name" value="OS01G0835600 PROTEIN"/>
    <property type="match status" value="1"/>
</dbReference>
<sequence>MDFSGKENDVEGCLPLGVFEIPGEPNVVINGLPLISSNAGTSLPSPVVTNTEFHKIVGFRQWFEGREVHKLFGDKYYNGRGVKYEDGDEEVLEWHELEEVFQPLDINIPLEEVEEFLPLGVFEILGDMIVVINELPPISSNTDTFLPCPIVIDAAHKNDGFGQLFEGREVRKLFEDKYYNGKITKYDEKTGWFRVKYEDVDNEDLKWHELKKVLQPLNINIPLKEVNTEIIYVELQACQNDKGKAKQN</sequence>
<dbReference type="AlphaFoldDB" id="A0A9J5Y5X5"/>
<feature type="non-terminal residue" evidence="2">
    <location>
        <position position="1"/>
    </location>
</feature>
<accession>A0A9J5Y5X5</accession>
<reference evidence="2 3" key="1">
    <citation type="submission" date="2020-09" db="EMBL/GenBank/DDBJ databases">
        <title>De no assembly of potato wild relative species, Solanum commersonii.</title>
        <authorList>
            <person name="Cho K."/>
        </authorList>
    </citation>
    <scope>NUCLEOTIDE SEQUENCE [LARGE SCALE GENOMIC DNA]</scope>
    <source>
        <strain evidence="2">LZ3.2</strain>
        <tissue evidence="2">Leaf</tissue>
    </source>
</reference>
<feature type="domain" description="PTM/DIR17-like Tudor" evidence="1">
    <location>
        <begin position="167"/>
        <end position="214"/>
    </location>
</feature>
<dbReference type="EMBL" id="JACXVP010000007">
    <property type="protein sequence ID" value="KAG5594462.1"/>
    <property type="molecule type" value="Genomic_DNA"/>
</dbReference>
<keyword evidence="3" id="KW-1185">Reference proteome</keyword>
<dbReference type="Gene3D" id="2.30.30.140">
    <property type="match status" value="1"/>
</dbReference>
<dbReference type="OrthoDB" id="168165at2759"/>
<dbReference type="CDD" id="cd20401">
    <property type="entry name" value="Tudor_AtPTM-like"/>
    <property type="match status" value="1"/>
</dbReference>
<gene>
    <name evidence="2" type="ORF">H5410_035694</name>
</gene>
<evidence type="ECO:0000313" key="3">
    <source>
        <dbReference type="Proteomes" id="UP000824120"/>
    </source>
</evidence>
<proteinExistence type="predicted"/>
<evidence type="ECO:0000313" key="2">
    <source>
        <dbReference type="EMBL" id="KAG5594462.1"/>
    </source>
</evidence>